<accession>A0A2A4G487</accession>
<name>A0A2A4G487_9FLAO</name>
<keyword evidence="1" id="KW-0812">Transmembrane</keyword>
<keyword evidence="1" id="KW-0472">Membrane</keyword>
<gene>
    <name evidence="2" type="ORF">B7P33_18130</name>
</gene>
<sequence length="345" mass="40480">MKKFSFKQKGSILRMVEEPVIKKRKWTLDRILYVSFLLLLISFITHFLYKTINVISGNGQIVLQKVSVSFTEDIRLDRFMVTQGDTIKKGDTLFSYFMENDTELFQNELRLKQINEDHNQKLWDLEKEIGFKQIESDALLRQLQDLDKQRPWLVDKVVLGIATRSELEIFDQKRAQTQGLQWEVAEEIAHLMHLKQSLKRTGNSLVAQYSQGMGYRHYISPLNGIGGLIQLQPSEVCYREQEVLSVHNPEKLQIRAYFNPKHQARLFPGNTVKVRFNDGVVSEAKIDRTYIATYALPSEFQKKYEPTERNLLVDLSPLDSKEEGIWKKYYLMDVELSIHRWGRIF</sequence>
<evidence type="ECO:0000313" key="3">
    <source>
        <dbReference type="Proteomes" id="UP000219559"/>
    </source>
</evidence>
<keyword evidence="1" id="KW-1133">Transmembrane helix</keyword>
<dbReference type="OrthoDB" id="1185779at2"/>
<dbReference type="EMBL" id="NBWU01000008">
    <property type="protein sequence ID" value="PCE62555.1"/>
    <property type="molecule type" value="Genomic_DNA"/>
</dbReference>
<evidence type="ECO:0000256" key="1">
    <source>
        <dbReference type="SAM" id="Phobius"/>
    </source>
</evidence>
<feature type="transmembrane region" description="Helical" evidence="1">
    <location>
        <begin position="31"/>
        <end position="49"/>
    </location>
</feature>
<evidence type="ECO:0000313" key="2">
    <source>
        <dbReference type="EMBL" id="PCE62555.1"/>
    </source>
</evidence>
<dbReference type="Proteomes" id="UP000219559">
    <property type="component" value="Unassembled WGS sequence"/>
</dbReference>
<reference evidence="2 3" key="1">
    <citation type="submission" date="2017-04" db="EMBL/GenBank/DDBJ databases">
        <title>A new member of the family Flavobacteriaceae isolated from ascidians.</title>
        <authorList>
            <person name="Chen L."/>
        </authorList>
    </citation>
    <scope>NUCLEOTIDE SEQUENCE [LARGE SCALE GENOMIC DNA]</scope>
    <source>
        <strain evidence="2 3">HQA918</strain>
    </source>
</reference>
<organism evidence="2 3">
    <name type="scientific">Sediminicola luteus</name>
    <dbReference type="NCBI Taxonomy" id="319238"/>
    <lineage>
        <taxon>Bacteria</taxon>
        <taxon>Pseudomonadati</taxon>
        <taxon>Bacteroidota</taxon>
        <taxon>Flavobacteriia</taxon>
        <taxon>Flavobacteriales</taxon>
        <taxon>Flavobacteriaceae</taxon>
        <taxon>Sediminicola</taxon>
    </lineage>
</organism>
<proteinExistence type="predicted"/>
<protein>
    <submittedName>
        <fullName evidence="2">Uncharacterized protein</fullName>
    </submittedName>
</protein>
<dbReference type="AlphaFoldDB" id="A0A2A4G487"/>
<keyword evidence="3" id="KW-1185">Reference proteome</keyword>
<comment type="caution">
    <text evidence="2">The sequence shown here is derived from an EMBL/GenBank/DDBJ whole genome shotgun (WGS) entry which is preliminary data.</text>
</comment>
<dbReference type="RefSeq" id="WP_097443642.1">
    <property type="nucleotide sequence ID" value="NZ_NBWU01000008.1"/>
</dbReference>